<reference evidence="3" key="2">
    <citation type="submission" date="2021-01" db="EMBL/GenBank/DDBJ databases">
        <authorList>
            <person name="Schikora-Tamarit M.A."/>
        </authorList>
    </citation>
    <scope>NUCLEOTIDE SEQUENCE</scope>
    <source>
        <strain evidence="3">CBS2887</strain>
    </source>
</reference>
<keyword evidence="2" id="KW-1133">Transmembrane helix</keyword>
<gene>
    <name evidence="3" type="ORF">WICPIJ_005818</name>
</gene>
<reference evidence="3" key="1">
    <citation type="journal article" date="2021" name="Open Biol.">
        <title>Shared evolutionary footprints suggest mitochondrial oxidative damage underlies multiple complex I losses in fungi.</title>
        <authorList>
            <person name="Schikora-Tamarit M.A."/>
            <person name="Marcet-Houben M."/>
            <person name="Nosek J."/>
            <person name="Gabaldon T."/>
        </authorList>
    </citation>
    <scope>NUCLEOTIDE SEQUENCE</scope>
    <source>
        <strain evidence="3">CBS2887</strain>
    </source>
</reference>
<feature type="compositionally biased region" description="Low complexity" evidence="1">
    <location>
        <begin position="73"/>
        <end position="88"/>
    </location>
</feature>
<evidence type="ECO:0000313" key="4">
    <source>
        <dbReference type="Proteomes" id="UP000774326"/>
    </source>
</evidence>
<protein>
    <submittedName>
        <fullName evidence="3">Uncharacterized protein</fullName>
    </submittedName>
</protein>
<name>A0A9P8Q4X4_WICPI</name>
<keyword evidence="2" id="KW-0812">Transmembrane</keyword>
<dbReference type="AlphaFoldDB" id="A0A9P8Q4X4"/>
<feature type="transmembrane region" description="Helical" evidence="2">
    <location>
        <begin position="137"/>
        <end position="157"/>
    </location>
</feature>
<proteinExistence type="predicted"/>
<sequence length="160" mass="17780">MSKSINDENSGSEPFSKYSLMIVIKPNSKKVFLNGENSKIKLANTASVREITSFSLLVFFLRRSRNSVDESSESTSMSSESEHFSSASTLTASKEQDGLTKSINTEGILRSTKYLLNVTMDLDRDFNNCKALMASSWSNSLILSSGLLLFFFSCFAFKTM</sequence>
<comment type="caution">
    <text evidence="3">The sequence shown here is derived from an EMBL/GenBank/DDBJ whole genome shotgun (WGS) entry which is preliminary data.</text>
</comment>
<organism evidence="3 4">
    <name type="scientific">Wickerhamomyces pijperi</name>
    <name type="common">Yeast</name>
    <name type="synonym">Pichia pijperi</name>
    <dbReference type="NCBI Taxonomy" id="599730"/>
    <lineage>
        <taxon>Eukaryota</taxon>
        <taxon>Fungi</taxon>
        <taxon>Dikarya</taxon>
        <taxon>Ascomycota</taxon>
        <taxon>Saccharomycotina</taxon>
        <taxon>Saccharomycetes</taxon>
        <taxon>Phaffomycetales</taxon>
        <taxon>Wickerhamomycetaceae</taxon>
        <taxon>Wickerhamomyces</taxon>
    </lineage>
</organism>
<dbReference type="EMBL" id="JAEUBG010003209">
    <property type="protein sequence ID" value="KAH3683205.1"/>
    <property type="molecule type" value="Genomic_DNA"/>
</dbReference>
<evidence type="ECO:0000256" key="2">
    <source>
        <dbReference type="SAM" id="Phobius"/>
    </source>
</evidence>
<feature type="region of interest" description="Disordered" evidence="1">
    <location>
        <begin position="71"/>
        <end position="92"/>
    </location>
</feature>
<accession>A0A9P8Q4X4</accession>
<evidence type="ECO:0000313" key="3">
    <source>
        <dbReference type="EMBL" id="KAH3683205.1"/>
    </source>
</evidence>
<evidence type="ECO:0000256" key="1">
    <source>
        <dbReference type="SAM" id="MobiDB-lite"/>
    </source>
</evidence>
<keyword evidence="2" id="KW-0472">Membrane</keyword>
<dbReference type="Proteomes" id="UP000774326">
    <property type="component" value="Unassembled WGS sequence"/>
</dbReference>
<keyword evidence="4" id="KW-1185">Reference proteome</keyword>